<reference evidence="4" key="1">
    <citation type="submission" date="2008-03" db="EMBL/GenBank/DDBJ databases">
        <title>Complete sequence of chromosome of Beijerinckia indica subsp. indica ATCC 9039.</title>
        <authorList>
            <consortium name="US DOE Joint Genome Institute"/>
            <person name="Copeland A."/>
            <person name="Lucas S."/>
            <person name="Lapidus A."/>
            <person name="Glavina del Rio T."/>
            <person name="Dalin E."/>
            <person name="Tice H."/>
            <person name="Bruce D."/>
            <person name="Goodwin L."/>
            <person name="Pitluck S."/>
            <person name="LaButti K."/>
            <person name="Schmutz J."/>
            <person name="Larimer F."/>
            <person name="Land M."/>
            <person name="Hauser L."/>
            <person name="Kyrpides N."/>
            <person name="Mikhailova N."/>
            <person name="Dunfield P.F."/>
            <person name="Dedysh S.N."/>
            <person name="Liesack W."/>
            <person name="Saw J.H."/>
            <person name="Alam M."/>
            <person name="Chen Y."/>
            <person name="Murrell J.C."/>
            <person name="Richardson P."/>
        </authorList>
    </citation>
    <scope>NUCLEOTIDE SEQUENCE [LARGE SCALE GENOMIC DNA]</scope>
    <source>
        <strain evidence="4">ATCC 9039 / DSM 1715 / NCIMB 8712</strain>
    </source>
</reference>
<protein>
    <submittedName>
        <fullName evidence="3">Alpha/beta hydrolase fold</fullName>
    </submittedName>
</protein>
<evidence type="ECO:0000313" key="4">
    <source>
        <dbReference type="Proteomes" id="UP000001695"/>
    </source>
</evidence>
<dbReference type="AlphaFoldDB" id="B2IDA7"/>
<dbReference type="GO" id="GO:0016787">
    <property type="term" value="F:hydrolase activity"/>
    <property type="evidence" value="ECO:0007669"/>
    <property type="project" value="UniProtKB-KW"/>
</dbReference>
<dbReference type="InterPro" id="IPR000073">
    <property type="entry name" value="AB_hydrolase_1"/>
</dbReference>
<dbReference type="Proteomes" id="UP000001695">
    <property type="component" value="Chromosome"/>
</dbReference>
<dbReference type="KEGG" id="bid:Bind_0310"/>
<evidence type="ECO:0000256" key="1">
    <source>
        <dbReference type="ARBA" id="ARBA00022801"/>
    </source>
</evidence>
<dbReference type="InterPro" id="IPR006311">
    <property type="entry name" value="TAT_signal"/>
</dbReference>
<evidence type="ECO:0000259" key="2">
    <source>
        <dbReference type="Pfam" id="PF00561"/>
    </source>
</evidence>
<reference evidence="3 4" key="2">
    <citation type="journal article" date="2010" name="J. Bacteriol.">
        <title>Complete genome sequence of Beijerinckia indica subsp. indica.</title>
        <authorList>
            <person name="Tamas I."/>
            <person name="Dedysh S.N."/>
            <person name="Liesack W."/>
            <person name="Stott M.B."/>
            <person name="Alam M."/>
            <person name="Murrell J.C."/>
            <person name="Dunfield P.F."/>
        </authorList>
    </citation>
    <scope>NUCLEOTIDE SEQUENCE [LARGE SCALE GENOMIC DNA]</scope>
    <source>
        <strain evidence="4">ATCC 9039 / DSM 1715 / NCIMB 8712</strain>
    </source>
</reference>
<dbReference type="HOGENOM" id="CLU_020336_7_1_5"/>
<name>B2IDA7_BEII9</name>
<organism evidence="3 4">
    <name type="scientific">Beijerinckia indica subsp. indica (strain ATCC 9039 / DSM 1715 / NCIMB 8712)</name>
    <dbReference type="NCBI Taxonomy" id="395963"/>
    <lineage>
        <taxon>Bacteria</taxon>
        <taxon>Pseudomonadati</taxon>
        <taxon>Pseudomonadota</taxon>
        <taxon>Alphaproteobacteria</taxon>
        <taxon>Hyphomicrobiales</taxon>
        <taxon>Beijerinckiaceae</taxon>
        <taxon>Beijerinckia</taxon>
    </lineage>
</organism>
<dbReference type="PROSITE" id="PS51318">
    <property type="entry name" value="TAT"/>
    <property type="match status" value="1"/>
</dbReference>
<sequence length="324" mass="35049">MRTMKAERRAFLIGTSGIIFGPALAMMCAPGAMAQSMALRKAPDATLPKGGTSQFVQINGIRLHYVSTGSGPAVILLHGWPQTWFAWRATMERLSSHFTVIAPDLRGVGLSERTPTGYDKRTIASDIAALIGHAAGGRAHVVAHDMGGKVAYMLANLHPESVEKLVLVDCLIPGTENMDALRGGAWHYGFHMAPEIPEMLTKGRERDYIAAQIRAWSYKKDAVSEMAISEFARHYASPGGMTVGFAYYRALRDDAALAASFEGRSIDMPVLAIGGRHGVGTKLADALSKQARDLTAVIAEDSGHFVADEMPDFFCDQLKRFLVA</sequence>
<dbReference type="PRINTS" id="PR00412">
    <property type="entry name" value="EPOXHYDRLASE"/>
</dbReference>
<keyword evidence="1 3" id="KW-0378">Hydrolase</keyword>
<feature type="domain" description="AB hydrolase-1" evidence="2">
    <location>
        <begin position="72"/>
        <end position="308"/>
    </location>
</feature>
<dbReference type="InterPro" id="IPR000639">
    <property type="entry name" value="Epox_hydrolase-like"/>
</dbReference>
<dbReference type="PANTHER" id="PTHR43329">
    <property type="entry name" value="EPOXIDE HYDROLASE"/>
    <property type="match status" value="1"/>
</dbReference>
<dbReference type="eggNOG" id="COG0596">
    <property type="taxonomic scope" value="Bacteria"/>
</dbReference>
<proteinExistence type="predicted"/>
<dbReference type="SUPFAM" id="SSF53474">
    <property type="entry name" value="alpha/beta-Hydrolases"/>
    <property type="match status" value="1"/>
</dbReference>
<keyword evidence="4" id="KW-1185">Reference proteome</keyword>
<dbReference type="EMBL" id="CP001016">
    <property type="protein sequence ID" value="ACB93964.1"/>
    <property type="molecule type" value="Genomic_DNA"/>
</dbReference>
<dbReference type="Gene3D" id="3.40.50.1820">
    <property type="entry name" value="alpha/beta hydrolase"/>
    <property type="match status" value="1"/>
</dbReference>
<accession>B2IDA7</accession>
<dbReference type="PRINTS" id="PR00111">
    <property type="entry name" value="ABHYDROLASE"/>
</dbReference>
<gene>
    <name evidence="3" type="ordered locus">Bind_0310</name>
</gene>
<dbReference type="STRING" id="395963.Bind_0310"/>
<evidence type="ECO:0000313" key="3">
    <source>
        <dbReference type="EMBL" id="ACB93964.1"/>
    </source>
</evidence>
<dbReference type="ESTHER" id="beii9-b2ida7">
    <property type="family name" value="CFTR-inhibitory-factor_Cif"/>
</dbReference>
<dbReference type="InterPro" id="IPR029058">
    <property type="entry name" value="AB_hydrolase_fold"/>
</dbReference>
<dbReference type="Pfam" id="PF00561">
    <property type="entry name" value="Abhydrolase_1"/>
    <property type="match status" value="1"/>
</dbReference>